<keyword evidence="3" id="KW-1185">Reference proteome</keyword>
<accession>A0A3N4KC85</accession>
<proteinExistence type="predicted"/>
<sequence>MRTHPSSHPLLNPVGAPECHTQTTSPSRLPLSTLYCHSVNSMEKVTTVKPTNRLRLTLTILNSLLPDKRTPRLPYLNTPLSLSHSIFLSASLTVKRVNDDATTAPDESPRIGDT</sequence>
<dbReference type="Proteomes" id="UP000277580">
    <property type="component" value="Unassembled WGS sequence"/>
</dbReference>
<gene>
    <name evidence="2" type="ORF">P167DRAFT_579793</name>
</gene>
<evidence type="ECO:0000256" key="1">
    <source>
        <dbReference type="SAM" id="MobiDB-lite"/>
    </source>
</evidence>
<evidence type="ECO:0000313" key="2">
    <source>
        <dbReference type="EMBL" id="RPB06959.1"/>
    </source>
</evidence>
<dbReference type="AlphaFoldDB" id="A0A3N4KC85"/>
<reference evidence="2 3" key="1">
    <citation type="journal article" date="2018" name="Nat. Ecol. Evol.">
        <title>Pezizomycetes genomes reveal the molecular basis of ectomycorrhizal truffle lifestyle.</title>
        <authorList>
            <person name="Murat C."/>
            <person name="Payen T."/>
            <person name="Noel B."/>
            <person name="Kuo A."/>
            <person name="Morin E."/>
            <person name="Chen J."/>
            <person name="Kohler A."/>
            <person name="Krizsan K."/>
            <person name="Balestrini R."/>
            <person name="Da Silva C."/>
            <person name="Montanini B."/>
            <person name="Hainaut M."/>
            <person name="Levati E."/>
            <person name="Barry K.W."/>
            <person name="Belfiori B."/>
            <person name="Cichocki N."/>
            <person name="Clum A."/>
            <person name="Dockter R.B."/>
            <person name="Fauchery L."/>
            <person name="Guy J."/>
            <person name="Iotti M."/>
            <person name="Le Tacon F."/>
            <person name="Lindquist E.A."/>
            <person name="Lipzen A."/>
            <person name="Malagnac F."/>
            <person name="Mello A."/>
            <person name="Molinier V."/>
            <person name="Miyauchi S."/>
            <person name="Poulain J."/>
            <person name="Riccioni C."/>
            <person name="Rubini A."/>
            <person name="Sitrit Y."/>
            <person name="Splivallo R."/>
            <person name="Traeger S."/>
            <person name="Wang M."/>
            <person name="Zifcakova L."/>
            <person name="Wipf D."/>
            <person name="Zambonelli A."/>
            <person name="Paolocci F."/>
            <person name="Nowrousian M."/>
            <person name="Ottonello S."/>
            <person name="Baldrian P."/>
            <person name="Spatafora J.W."/>
            <person name="Henrissat B."/>
            <person name="Nagy L.G."/>
            <person name="Aury J.M."/>
            <person name="Wincker P."/>
            <person name="Grigoriev I.V."/>
            <person name="Bonfante P."/>
            <person name="Martin F.M."/>
        </authorList>
    </citation>
    <scope>NUCLEOTIDE SEQUENCE [LARGE SCALE GENOMIC DNA]</scope>
    <source>
        <strain evidence="2 3">CCBAS932</strain>
    </source>
</reference>
<protein>
    <submittedName>
        <fullName evidence="2">Uncharacterized protein</fullName>
    </submittedName>
</protein>
<feature type="region of interest" description="Disordered" evidence="1">
    <location>
        <begin position="1"/>
        <end position="27"/>
    </location>
</feature>
<organism evidence="2 3">
    <name type="scientific">Morchella conica CCBAS932</name>
    <dbReference type="NCBI Taxonomy" id="1392247"/>
    <lineage>
        <taxon>Eukaryota</taxon>
        <taxon>Fungi</taxon>
        <taxon>Dikarya</taxon>
        <taxon>Ascomycota</taxon>
        <taxon>Pezizomycotina</taxon>
        <taxon>Pezizomycetes</taxon>
        <taxon>Pezizales</taxon>
        <taxon>Morchellaceae</taxon>
        <taxon>Morchella</taxon>
    </lineage>
</organism>
<dbReference type="InParanoid" id="A0A3N4KC85"/>
<name>A0A3N4KC85_9PEZI</name>
<dbReference type="EMBL" id="ML119203">
    <property type="protein sequence ID" value="RPB06959.1"/>
    <property type="molecule type" value="Genomic_DNA"/>
</dbReference>
<evidence type="ECO:0000313" key="3">
    <source>
        <dbReference type="Proteomes" id="UP000277580"/>
    </source>
</evidence>